<dbReference type="EMBL" id="VOTZ01000015">
    <property type="protein sequence ID" value="MCQ1538863.1"/>
    <property type="molecule type" value="Genomic_DNA"/>
</dbReference>
<name>A0ABD4TM60_9EURY</name>
<evidence type="ECO:0000313" key="2">
    <source>
        <dbReference type="EMBL" id="MCQ1538863.1"/>
    </source>
</evidence>
<keyword evidence="1" id="KW-0812">Transmembrane</keyword>
<dbReference type="Proteomes" id="UP001524383">
    <property type="component" value="Unassembled WGS sequence"/>
</dbReference>
<keyword evidence="1" id="KW-1133">Transmembrane helix</keyword>
<dbReference type="AlphaFoldDB" id="A0ABD4TM60"/>
<proteinExistence type="predicted"/>
<evidence type="ECO:0000256" key="1">
    <source>
        <dbReference type="SAM" id="Phobius"/>
    </source>
</evidence>
<reference evidence="2 3" key="1">
    <citation type="submission" date="2019-08" db="EMBL/GenBank/DDBJ databases">
        <authorList>
            <person name="Chen S.-C."/>
            <person name="Lai M.-C."/>
            <person name="You Y.-T."/>
        </authorList>
    </citation>
    <scope>NUCLEOTIDE SEQUENCE [LARGE SCALE GENOMIC DNA]</scope>
    <source>
        <strain evidence="2 3">P2F9704a</strain>
    </source>
</reference>
<evidence type="ECO:0000313" key="3">
    <source>
        <dbReference type="Proteomes" id="UP001524383"/>
    </source>
</evidence>
<comment type="caution">
    <text evidence="2">The sequence shown here is derived from an EMBL/GenBank/DDBJ whole genome shotgun (WGS) entry which is preliminary data.</text>
</comment>
<keyword evidence="3" id="KW-1185">Reference proteome</keyword>
<protein>
    <submittedName>
        <fullName evidence="2">Uncharacterized protein</fullName>
    </submittedName>
</protein>
<sequence length="323" mass="35467">MNRSRTKGSDAARSDRTQSDDALSEVIGFILIIAILMIFLSLWMVYVVPAEGRQQEIEHMNYVRNWFTQYKITADSLWVNHEPNDPYKSLTGVTFSNSLTLGSQGGATQAGGLFLPVMSPIGSTGAVAVANQQAASGGVERIEIRKDGNPNPDIDFQMGRLEYDATNHYWIPQSYYYQMGGVFLKQPSGTVARVSPLINFETSGTFIALLELAGAGQIGLSGQGPVRVDTKMTNRTESYSLIPAPATPYSNITIYLEDESVARGWENALKELRFQSGVSSGACNIYRNPTDVVRIDLQGGPEKIQYRYIYYTISVQSIATGAT</sequence>
<feature type="transmembrane region" description="Helical" evidence="1">
    <location>
        <begin position="26"/>
        <end position="46"/>
    </location>
</feature>
<organism evidence="2 3">
    <name type="scientific">Methanocalculus taiwanensis</name>
    <dbReference type="NCBI Taxonomy" id="106207"/>
    <lineage>
        <taxon>Archaea</taxon>
        <taxon>Methanobacteriati</taxon>
        <taxon>Methanobacteriota</taxon>
        <taxon>Stenosarchaea group</taxon>
        <taxon>Methanomicrobia</taxon>
        <taxon>Methanomicrobiales</taxon>
        <taxon>Methanocalculaceae</taxon>
        <taxon>Methanocalculus</taxon>
    </lineage>
</organism>
<gene>
    <name evidence="2" type="ORF">FTO68_07695</name>
</gene>
<keyword evidence="1" id="KW-0472">Membrane</keyword>
<accession>A0ABD4TM60</accession>